<dbReference type="GeneID" id="9698411"/>
<evidence type="ECO:0000256" key="1">
    <source>
        <dbReference type="SAM" id="Phobius"/>
    </source>
</evidence>
<keyword evidence="3" id="KW-1185">Reference proteome</keyword>
<reference evidence="2 3" key="1">
    <citation type="journal article" date="2010" name="Nat. Commun.">
        <title>The complete sequence of the smallest known nuclear genome from the microsporidian Encephalitozoon intestinalis.</title>
        <authorList>
            <person name="Corradi N."/>
            <person name="Pombert J.-F."/>
            <person name="Farinelli L."/>
            <person name="Didier E.S."/>
            <person name="Keeling P.J."/>
        </authorList>
    </citation>
    <scope>NUCLEOTIDE SEQUENCE [LARGE SCALE GENOMIC DNA]</scope>
    <source>
        <strain evidence="2 3">ATCC 50506</strain>
    </source>
</reference>
<dbReference type="OrthoDB" id="5401193at2759"/>
<dbReference type="AlphaFoldDB" id="E0S8V4"/>
<gene>
    <name evidence="2" type="ORF">Eint_090910</name>
</gene>
<dbReference type="KEGG" id="ein:Eint_090910"/>
<keyword evidence="1" id="KW-0472">Membrane</keyword>
<feature type="transmembrane region" description="Helical" evidence="1">
    <location>
        <begin position="65"/>
        <end position="84"/>
    </location>
</feature>
<proteinExistence type="predicted"/>
<dbReference type="VEuPathDB" id="MicrosporidiaDB:Eint_090910"/>
<protein>
    <recommendedName>
        <fullName evidence="4">Sec61beta</fullName>
    </recommendedName>
</protein>
<dbReference type="EMBL" id="CP001950">
    <property type="protein sequence ID" value="ADM12220.1"/>
    <property type="molecule type" value="Genomic_DNA"/>
</dbReference>
<evidence type="ECO:0000313" key="2">
    <source>
        <dbReference type="EMBL" id="ADM12220.1"/>
    </source>
</evidence>
<organism evidence="2 3">
    <name type="scientific">Encephalitozoon intestinalis (strain ATCC 50506)</name>
    <name type="common">Microsporidian parasite</name>
    <name type="synonym">Septata intestinalis</name>
    <dbReference type="NCBI Taxonomy" id="876142"/>
    <lineage>
        <taxon>Eukaryota</taxon>
        <taxon>Fungi</taxon>
        <taxon>Fungi incertae sedis</taxon>
        <taxon>Microsporidia</taxon>
        <taxon>Unikaryonidae</taxon>
        <taxon>Encephalitozoon</taxon>
    </lineage>
</organism>
<accession>E0S8V4</accession>
<keyword evidence="1" id="KW-0812">Transmembrane</keyword>
<dbReference type="HOGENOM" id="CLU_187038_0_0_1"/>
<keyword evidence="1" id="KW-1133">Transmembrane helix</keyword>
<evidence type="ECO:0008006" key="4">
    <source>
        <dbReference type="Google" id="ProtNLM"/>
    </source>
</evidence>
<reference evidence="2 3" key="2">
    <citation type="journal article" date="2012" name="Proc. Natl. Acad. Sci. U.S.A.">
        <title>Gain and loss of multiple functionally related, horizontally transferred genes in the reduced genomes of two microsporidian parasites.</title>
        <authorList>
            <person name="Pombert J.-F."/>
            <person name="Selman M."/>
            <person name="Burki F."/>
            <person name="Bardell F.T."/>
            <person name="Farinelli L."/>
            <person name="Solter L.F."/>
            <person name="Whitman D.W."/>
            <person name="Weiss L.M."/>
            <person name="Corradi N."/>
            <person name="Keeling P.J."/>
        </authorList>
    </citation>
    <scope>NUCLEOTIDE SEQUENCE [LARGE SCALE GENOMIC DNA]</scope>
    <source>
        <strain evidence="2 3">ATCC 50506</strain>
    </source>
</reference>
<name>E0S8V4_ENCIT</name>
<evidence type="ECO:0000313" key="3">
    <source>
        <dbReference type="Proteomes" id="UP000002313"/>
    </source>
</evidence>
<dbReference type="RefSeq" id="XP_003073580.1">
    <property type="nucleotide sequence ID" value="XM_003073534.1"/>
</dbReference>
<dbReference type="Proteomes" id="UP000002313">
    <property type="component" value="Chromosome IX"/>
</dbReference>
<sequence length="87" mass="9795">MVKQISNRNQIQQYKKRQSKLNELLYNQPSRLLISPMQVLVISLIFIANVFLLHILGKLVPSSSLPQAAIALMVVLLSIAFSFLSSK</sequence>
<feature type="transmembrane region" description="Helical" evidence="1">
    <location>
        <begin position="39"/>
        <end position="59"/>
    </location>
</feature>